<sequence length="372" mass="42415">MSSPPPKQSPLEIAAEAALTAVACCVLTPLVVPILVVKGANSWRKQWIKKREKQRSQREIKKKCYQSRGRPRTKKSSEGTGPLFTRLPPEIRRRILIQAFGERTLHLDLAFIRGGGSSAKWRWYSCICHSDQPGLHHDGRLARGRTPCGYHGSPYERDQRNPLACPRSDPTIPAHAGPCPDNCRVGASGWLLTCRQANLEGLEVLYGTNTIHIDTRILLLGLHEILSPEKLRLMKDLEINVSRIIDVASYFKGISNETPPENKSVLFPSLRRLRFTVSGMDYFPQEEVDKLAQRILLPGTEVIVSRDNDLHWHNEGNIEIRPDSTFHVIYFVFHSTQLTNTQYYNLLSSIFSFWLSSVVVTWAWNRCDYFRI</sequence>
<dbReference type="Pfam" id="PF24864">
    <property type="entry name" value="DUF7730"/>
    <property type="match status" value="1"/>
</dbReference>
<feature type="compositionally biased region" description="Basic residues" evidence="1">
    <location>
        <begin position="60"/>
        <end position="74"/>
    </location>
</feature>
<evidence type="ECO:0000259" key="3">
    <source>
        <dbReference type="Pfam" id="PF24864"/>
    </source>
</evidence>
<reference evidence="4" key="1">
    <citation type="submission" date="2021-10" db="EMBL/GenBank/DDBJ databases">
        <authorList>
            <person name="Piombo E."/>
        </authorList>
    </citation>
    <scope>NUCLEOTIDE SEQUENCE</scope>
</reference>
<dbReference type="InterPro" id="IPR056632">
    <property type="entry name" value="DUF7730"/>
</dbReference>
<dbReference type="AlphaFoldDB" id="A0A9N9Y3R0"/>
<organism evidence="4 5">
    <name type="scientific">Clonostachys byssicola</name>
    <dbReference type="NCBI Taxonomy" id="160290"/>
    <lineage>
        <taxon>Eukaryota</taxon>
        <taxon>Fungi</taxon>
        <taxon>Dikarya</taxon>
        <taxon>Ascomycota</taxon>
        <taxon>Pezizomycotina</taxon>
        <taxon>Sordariomycetes</taxon>
        <taxon>Hypocreomycetidae</taxon>
        <taxon>Hypocreales</taxon>
        <taxon>Bionectriaceae</taxon>
        <taxon>Clonostachys</taxon>
    </lineage>
</organism>
<keyword evidence="2" id="KW-1133">Transmembrane helix</keyword>
<dbReference type="OrthoDB" id="5151454at2759"/>
<proteinExistence type="predicted"/>
<feature type="domain" description="DUF7730" evidence="3">
    <location>
        <begin position="80"/>
        <end position="241"/>
    </location>
</feature>
<name>A0A9N9Y3R0_9HYPO</name>
<keyword evidence="2" id="KW-0812">Transmembrane</keyword>
<dbReference type="PANTHER" id="PTHR38790:SF4">
    <property type="entry name" value="2EXR DOMAIN-CONTAINING PROTEIN"/>
    <property type="match status" value="1"/>
</dbReference>
<evidence type="ECO:0000256" key="2">
    <source>
        <dbReference type="SAM" id="Phobius"/>
    </source>
</evidence>
<dbReference type="Proteomes" id="UP000754883">
    <property type="component" value="Unassembled WGS sequence"/>
</dbReference>
<evidence type="ECO:0000256" key="1">
    <source>
        <dbReference type="SAM" id="MobiDB-lite"/>
    </source>
</evidence>
<gene>
    <name evidence="4" type="ORF">CBYS24578_00007183</name>
</gene>
<dbReference type="PANTHER" id="PTHR38790">
    <property type="entry name" value="2EXR DOMAIN-CONTAINING PROTEIN-RELATED"/>
    <property type="match status" value="1"/>
</dbReference>
<keyword evidence="2" id="KW-0472">Membrane</keyword>
<dbReference type="EMBL" id="CABFNO020001476">
    <property type="protein sequence ID" value="CAG9990956.1"/>
    <property type="molecule type" value="Genomic_DNA"/>
</dbReference>
<feature type="transmembrane region" description="Helical" evidence="2">
    <location>
        <begin position="343"/>
        <end position="364"/>
    </location>
</feature>
<evidence type="ECO:0000313" key="4">
    <source>
        <dbReference type="EMBL" id="CAG9990956.1"/>
    </source>
</evidence>
<keyword evidence="5" id="KW-1185">Reference proteome</keyword>
<comment type="caution">
    <text evidence="4">The sequence shown here is derived from an EMBL/GenBank/DDBJ whole genome shotgun (WGS) entry which is preliminary data.</text>
</comment>
<feature type="transmembrane region" description="Helical" evidence="2">
    <location>
        <begin position="13"/>
        <end position="37"/>
    </location>
</feature>
<feature type="region of interest" description="Disordered" evidence="1">
    <location>
        <begin position="48"/>
        <end position="84"/>
    </location>
</feature>
<evidence type="ECO:0000313" key="5">
    <source>
        <dbReference type="Proteomes" id="UP000754883"/>
    </source>
</evidence>
<protein>
    <recommendedName>
        <fullName evidence="3">DUF7730 domain-containing protein</fullName>
    </recommendedName>
</protein>
<accession>A0A9N9Y3R0</accession>